<feature type="region of interest" description="Disordered" evidence="3">
    <location>
        <begin position="721"/>
        <end position="747"/>
    </location>
</feature>
<dbReference type="SUPFAM" id="SSF52075">
    <property type="entry name" value="Outer arm dynein light chain 1"/>
    <property type="match status" value="1"/>
</dbReference>
<name>A0AA88GGB8_NAELO</name>
<keyword evidence="4" id="KW-0472">Membrane</keyword>
<dbReference type="GO" id="GO:0005737">
    <property type="term" value="C:cytoplasm"/>
    <property type="evidence" value="ECO:0007669"/>
    <property type="project" value="TreeGrafter"/>
</dbReference>
<feature type="transmembrane region" description="Helical" evidence="4">
    <location>
        <begin position="2446"/>
        <end position="2464"/>
    </location>
</feature>
<dbReference type="Proteomes" id="UP000816034">
    <property type="component" value="Unassembled WGS sequence"/>
</dbReference>
<keyword evidence="4" id="KW-1133">Transmembrane helix</keyword>
<dbReference type="SUPFAM" id="SSF52047">
    <property type="entry name" value="RNI-like"/>
    <property type="match status" value="1"/>
</dbReference>
<keyword evidence="4" id="KW-0812">Transmembrane</keyword>
<gene>
    <name evidence="5" type="ORF">C9374_008640</name>
</gene>
<dbReference type="InterPro" id="IPR032675">
    <property type="entry name" value="LRR_dom_sf"/>
</dbReference>
<evidence type="ECO:0000256" key="4">
    <source>
        <dbReference type="SAM" id="Phobius"/>
    </source>
</evidence>
<keyword evidence="6" id="KW-1185">Reference proteome</keyword>
<feature type="transmembrane region" description="Helical" evidence="4">
    <location>
        <begin position="2005"/>
        <end position="2030"/>
    </location>
</feature>
<keyword evidence="2" id="KW-0677">Repeat</keyword>
<feature type="transmembrane region" description="Helical" evidence="4">
    <location>
        <begin position="1961"/>
        <end position="1985"/>
    </location>
</feature>
<dbReference type="PANTHER" id="PTHR15454">
    <property type="entry name" value="NISCHARIN RELATED"/>
    <property type="match status" value="1"/>
</dbReference>
<feature type="transmembrane region" description="Helical" evidence="4">
    <location>
        <begin position="1903"/>
        <end position="1921"/>
    </location>
</feature>
<protein>
    <submittedName>
        <fullName evidence="5">Uncharacterized protein</fullName>
    </submittedName>
</protein>
<dbReference type="SMART" id="SM00365">
    <property type="entry name" value="LRR_SD22"/>
    <property type="match status" value="6"/>
</dbReference>
<proteinExistence type="predicted"/>
<evidence type="ECO:0000256" key="2">
    <source>
        <dbReference type="ARBA" id="ARBA00022737"/>
    </source>
</evidence>
<dbReference type="EMBL" id="PYSW02000035">
    <property type="protein sequence ID" value="KAG2378018.1"/>
    <property type="molecule type" value="Genomic_DNA"/>
</dbReference>
<feature type="transmembrane region" description="Helical" evidence="4">
    <location>
        <begin position="2486"/>
        <end position="2509"/>
    </location>
</feature>
<dbReference type="PROSITE" id="PS51450">
    <property type="entry name" value="LRR"/>
    <property type="match status" value="3"/>
</dbReference>
<feature type="transmembrane region" description="Helical" evidence="4">
    <location>
        <begin position="2415"/>
        <end position="2434"/>
    </location>
</feature>
<feature type="transmembrane region" description="Helical" evidence="4">
    <location>
        <begin position="2165"/>
        <end position="2189"/>
    </location>
</feature>
<feature type="compositionally biased region" description="Low complexity" evidence="3">
    <location>
        <begin position="37"/>
        <end position="56"/>
    </location>
</feature>
<feature type="transmembrane region" description="Helical" evidence="4">
    <location>
        <begin position="1878"/>
        <end position="1896"/>
    </location>
</feature>
<dbReference type="RefSeq" id="XP_044545280.1">
    <property type="nucleotide sequence ID" value="XM_044698739.1"/>
</dbReference>
<dbReference type="SMART" id="SM00369">
    <property type="entry name" value="LRR_TYP"/>
    <property type="match status" value="7"/>
</dbReference>
<dbReference type="InterPro" id="IPR001611">
    <property type="entry name" value="Leu-rich_rpt"/>
</dbReference>
<feature type="transmembrane region" description="Helical" evidence="4">
    <location>
        <begin position="2393"/>
        <end position="2409"/>
    </location>
</feature>
<comment type="caution">
    <text evidence="5">The sequence shown here is derived from an EMBL/GenBank/DDBJ whole genome shotgun (WGS) entry which is preliminary data.</text>
</comment>
<dbReference type="Gene3D" id="3.80.10.10">
    <property type="entry name" value="Ribonuclease Inhibitor"/>
    <property type="match status" value="7"/>
</dbReference>
<feature type="transmembrane region" description="Helical" evidence="4">
    <location>
        <begin position="2051"/>
        <end position="2068"/>
    </location>
</feature>
<evidence type="ECO:0000256" key="1">
    <source>
        <dbReference type="ARBA" id="ARBA00022614"/>
    </source>
</evidence>
<dbReference type="InterPro" id="IPR003591">
    <property type="entry name" value="Leu-rich_rpt_typical-subtyp"/>
</dbReference>
<feature type="compositionally biased region" description="Polar residues" evidence="3">
    <location>
        <begin position="65"/>
        <end position="81"/>
    </location>
</feature>
<feature type="transmembrane region" description="Helical" evidence="4">
    <location>
        <begin position="1927"/>
        <end position="1949"/>
    </location>
</feature>
<accession>A0AA88GGB8</accession>
<sequence length="2642" mass="303255">MFLNNGLSSPLSHPPTTPTAHAHSSDQPQDRKRVHRSNNNNLLNLSISSPPSSTDSSGDDYLNHDITTTDSNVSPMSLRNTSSLFPPSPSSTVQYNSVQNGLDETHLQNDGITFREEEQCMTNFNAKYISPVSDDGMTSYKSGTSRDGVDYFRCKRLKLKQVSANIKFKEIFEMVKQIPPPVTLTLSLTPKDIYQFIPDPPRFKTEPQSGLHPKHVDLHKYNQIRMNDEKTRFKLFVPSKYVPHLPPLKRFDQFMPIETLNRPEDLYNAVPLNIQKIVLENIRVKTEKFHQRISSFQYCSVLVMRNMYLDSLVGIKLPLLRVLDVRFNLIASCDQMTPMLKESPFLEHLVVMDNPLEKIPNYRQILIGNCPRIISFNGQTVLFGEKETCNDLYGSETSKSTFSFLRWDERMNNLCESLQLESWQPESITVLSLSNAKLSEIHVGSMVNLCKLDVSNNQLKTLVGCGLERLDKLKEFNVNYNHLSNELELNVLTYIPSLRYLWICENPFPKTPSTSASSTTNGEENSSSDDSDRIWYLVVFLTINLKGNNRNVGLLELDDTIITIDHRLKAIKKYSPSVTDDDLRRLRWNYNLINHYGHHQLRKLCNGQFMSIVTKLVLTDCHLTLADLNYFVSLEYIDLHGNNLLKIIGLEKLKNLRFIDVSGNPKLNRDEVTQALGKLSSLIHVSLATDLTQVLYTSSGGNDSTLNQSMNSSISVVTTGGSEFHSPSRLKMNQHSRSPHKMDPSLHNSSSMMILNPHSESTEFVRRFSILKILLDKNDKLLVLDNIRIDVVERSRVIKELRDLSEIEELKYRYHLSIILQVVTNPFTDKVKLSYRDIVPGKLYDPQRITKLYLRECGLKDVGTDLSPFVNLTLLDLSHNMINNVLDIGLQKCCAIKYLDLGYNNISNKLADIVNIINRMTDLEMISIHGNPEIEKVKNYKIKILKELNLTDFDVNPKLVIFNTKITSQERQMIWEEKVSRSLSPIDMSFESRLQRIIEEKGYNKKDPLSITEINLNESGISVLGDFLSKLPRVEKLLLRGNQFCERLSKSCSGILSLRYLRVLDVRNNKLTDLEDLIFIVNQNVFLECLGVYSPPDENDDANYPKMTEQQVRQAIISRTPRLANIYCPFWEIDEKEITIDEIMNYWPYNNDHIEISNNKKLFRFHHSLFMKYIQSIQEFDISQIQVQSHTIVSLDLSNSKLVHVDFTNFVNLKKLSLRNNLLDDDAFNGSGLYHTPIEQLDLQHNCIEHLETISKFIDEKMNTLHQLYLIYNPCFKMKQKDRTLIAHTTENQAISPGLNVSLNDMEQVLLVNPSIVECSSEYIASRRKLISLLKSSKNPKWSFMLDGLYVSVSERCESISKQVTIHELETIRLELILNESKYSELQANTTTSITLNFKGLILLNFDILSKYQNLIHLDLRGNSIKQLDRRIFKTLRKLHYLDLRDNDLSTSEQDGVLNVIGECHSLRVLYLQRCGKDIFLEPFEYHVRVFSTLRLLVSVDDVMNPFPLSKSQLLAIQYLENNYQLSPNSLSDIVIEIGIESNAQFWTVLLALSCLVTLYDSKNTTKVGNMNRQSASVMVNQTSSITTRHDETAILTDSKVQSSSNKAITPPPLTSSSNKACTRSPSLSSPNTLTNTSQFDLIGPKSIHFSSIQIPIQDYRFLLLSHVRTLEQVDGSPVHSNEKIHISVEISKLRDLMDRKYSSSLDTSLSMIRPVLTYSTVKKSILAQIKKEAATNALLSQVKNTSMISGRMISDDEKRTTNTPRMNIIESTNGSHDHTSKRLKNSSVVTFAHPIPIIEPQTIDAPIVPSQHGSTSLLTTDKRSHLFLNDPYDALVPFKFIQDNFDNISIIQYYRQLLNIRNQMGDVFEGFLNRIEMILFSLQLFAICFSFTIPWPQYFTMVVKWVVLSIGSIDLLWNTFHVNNYYFKYSIEMMLPLLFLVLLLWNPSFDRLKLLFVKKLGYTLLSSVLMTIILVVIGTLLALTVFPQSYQSILQGKAPNVTDVWIVLGVILILIISLWIMFLIYMILFRLKYQNYSFFYSYLLKSRQRVLFLLFTFFYFIALRDIIATFECQQDFITIATMKHKSTWIDYIGEYNTTSSSSISSSSSILNTRIQSSSILNNSTTTTLNSTTVMNNGTVMNNTLRIYKDETCPLSFYNPLLYPIMYWVSIGFGILYCLFLPLFFMILIHRNSNKWIQSLKQDERLLHSKKIQYTNWIKKDRLEKKKKNSSNNSHSSGHCAQHGNTNSGALHHRHTDEHATPIQNTSTNEPSSQHVVANTNVTTIHTTIQNTTNATTTTNGTLCTTIQDSISKEERKLLLKSIHKDERLLERKYVKTIRQEGTWGMSVWMESLNLHRGIPRHSMILSRMIPRHSMILSRILAWFQHMFRYQHVLYMMERIVLCVISSFLNTHTWIQAPIASGLLFLMGLYCMVLRPYAELSDSLSSGIIHLLLTFNVLFGYYLLRMNDLGNEFGDSWILSEQTQSIVLYVVNGVGVLGVCALLFLTPLVRKLIWMRRNLYALSYEDKSHGRYSNSTFASSSLQRSRPQQRLTMTGLQPISSLNEKRLSKRIQQDAEMKDYAYENSYFDMMDEASFDTNFSYYGNLKDEKNEVIEIELHSPRANVLQSPRAQQIIAQSSQSNV</sequence>
<reference evidence="5 6" key="1">
    <citation type="journal article" date="2018" name="BMC Genomics">
        <title>The genome of Naegleria lovaniensis, the basis for a comparative approach to unravel pathogenicity factors of the human pathogenic amoeba N. fowleri.</title>
        <authorList>
            <person name="Liechti N."/>
            <person name="Schurch N."/>
            <person name="Bruggmann R."/>
            <person name="Wittwer M."/>
        </authorList>
    </citation>
    <scope>NUCLEOTIDE SEQUENCE [LARGE SCALE GENOMIC DNA]</scope>
    <source>
        <strain evidence="5 6">ATCC 30569</strain>
    </source>
</reference>
<evidence type="ECO:0000313" key="5">
    <source>
        <dbReference type="EMBL" id="KAG2378018.1"/>
    </source>
</evidence>
<feature type="region of interest" description="Disordered" evidence="3">
    <location>
        <begin position="1600"/>
        <end position="1632"/>
    </location>
</feature>
<feature type="region of interest" description="Disordered" evidence="3">
    <location>
        <begin position="1"/>
        <end position="92"/>
    </location>
</feature>
<organism evidence="5 6">
    <name type="scientific">Naegleria lovaniensis</name>
    <name type="common">Amoeba</name>
    <dbReference type="NCBI Taxonomy" id="51637"/>
    <lineage>
        <taxon>Eukaryota</taxon>
        <taxon>Discoba</taxon>
        <taxon>Heterolobosea</taxon>
        <taxon>Tetramitia</taxon>
        <taxon>Eutetramitia</taxon>
        <taxon>Vahlkampfiidae</taxon>
        <taxon>Naegleria</taxon>
    </lineage>
</organism>
<evidence type="ECO:0000313" key="6">
    <source>
        <dbReference type="Proteomes" id="UP000816034"/>
    </source>
</evidence>
<evidence type="ECO:0000256" key="3">
    <source>
        <dbReference type="SAM" id="MobiDB-lite"/>
    </source>
</evidence>
<feature type="compositionally biased region" description="Polar residues" evidence="3">
    <location>
        <begin position="1615"/>
        <end position="1624"/>
    </location>
</feature>
<dbReference type="SUPFAM" id="SSF52058">
    <property type="entry name" value="L domain-like"/>
    <property type="match status" value="2"/>
</dbReference>
<dbReference type="PANTHER" id="PTHR15454:SF56">
    <property type="entry name" value="PROTEIN PHOSPHATASE 1 REGULATORY SUBUNIT 7-RELATED"/>
    <property type="match status" value="1"/>
</dbReference>
<dbReference type="GeneID" id="68101094"/>
<feature type="region of interest" description="Disordered" evidence="3">
    <location>
        <begin position="2223"/>
        <end position="2253"/>
    </location>
</feature>
<keyword evidence="1" id="KW-0433">Leucine-rich repeat</keyword>